<evidence type="ECO:0000313" key="4">
    <source>
        <dbReference type="Proteomes" id="UP001236663"/>
    </source>
</evidence>
<accession>A0ABT8C3R5</accession>
<evidence type="ECO:0000313" key="3">
    <source>
        <dbReference type="EMBL" id="MDN3687341.1"/>
    </source>
</evidence>
<protein>
    <submittedName>
        <fullName evidence="3">DUF4174 domain-containing protein</fullName>
    </submittedName>
</protein>
<sequence>MKIVFLSFLLLMAGMDANDQITLEDLRWKNRILLVFPTSSYSENADYLFIPESDTLESEIKERDMVYFVFGDSLKSNSDFTFSTDYIEQLRAKHTLGTKKDCYVLIGKDGGTKLRREQSKIDWKELFGTIDAMPMRIREMNANDKPR</sequence>
<dbReference type="EMBL" id="JAUFQS010000005">
    <property type="protein sequence ID" value="MDN3687341.1"/>
    <property type="molecule type" value="Genomic_DNA"/>
</dbReference>
<evidence type="ECO:0000259" key="2">
    <source>
        <dbReference type="Pfam" id="PF13778"/>
    </source>
</evidence>
<proteinExistence type="predicted"/>
<keyword evidence="4" id="KW-1185">Reference proteome</keyword>
<dbReference type="RefSeq" id="WP_240459372.1">
    <property type="nucleotide sequence ID" value="NZ_JAUFQS010000005.1"/>
</dbReference>
<name>A0ABT8C3R5_9BACT</name>
<comment type="caution">
    <text evidence="3">The sequence shown here is derived from an EMBL/GenBank/DDBJ whole genome shotgun (WGS) entry which is preliminary data.</text>
</comment>
<reference evidence="4" key="1">
    <citation type="journal article" date="2019" name="Int. J. Syst. Evol. Microbiol.">
        <title>The Global Catalogue of Microorganisms (GCM) 10K type strain sequencing project: providing services to taxonomists for standard genome sequencing and annotation.</title>
        <authorList>
            <consortium name="The Broad Institute Genomics Platform"/>
            <consortium name="The Broad Institute Genome Sequencing Center for Infectious Disease"/>
            <person name="Wu L."/>
            <person name="Ma J."/>
        </authorList>
    </citation>
    <scope>NUCLEOTIDE SEQUENCE [LARGE SCALE GENOMIC DNA]</scope>
    <source>
        <strain evidence="4">CECT 7706</strain>
    </source>
</reference>
<dbReference type="Pfam" id="PF13778">
    <property type="entry name" value="DUF4174"/>
    <property type="match status" value="1"/>
</dbReference>
<feature type="domain" description="DUF4174" evidence="2">
    <location>
        <begin position="23"/>
        <end position="139"/>
    </location>
</feature>
<keyword evidence="1" id="KW-0732">Signal</keyword>
<evidence type="ECO:0000256" key="1">
    <source>
        <dbReference type="ARBA" id="ARBA00022729"/>
    </source>
</evidence>
<organism evidence="3 4">
    <name type="scientific">Cyclobacterium jeungdonense</name>
    <dbReference type="NCBI Taxonomy" id="708087"/>
    <lineage>
        <taxon>Bacteria</taxon>
        <taxon>Pseudomonadati</taxon>
        <taxon>Bacteroidota</taxon>
        <taxon>Cytophagia</taxon>
        <taxon>Cytophagales</taxon>
        <taxon>Cyclobacteriaceae</taxon>
        <taxon>Cyclobacterium</taxon>
    </lineage>
</organism>
<dbReference type="InterPro" id="IPR025232">
    <property type="entry name" value="DUF4174"/>
</dbReference>
<gene>
    <name evidence="3" type="ORF">QWZ15_05850</name>
</gene>
<dbReference type="Proteomes" id="UP001236663">
    <property type="component" value="Unassembled WGS sequence"/>
</dbReference>